<gene>
    <name evidence="2" type="ORF">SDC9_20434</name>
</gene>
<reference evidence="2" key="1">
    <citation type="submission" date="2019-08" db="EMBL/GenBank/DDBJ databases">
        <authorList>
            <person name="Kucharzyk K."/>
            <person name="Murdoch R.W."/>
            <person name="Higgins S."/>
            <person name="Loffler F."/>
        </authorList>
    </citation>
    <scope>NUCLEOTIDE SEQUENCE</scope>
</reference>
<proteinExistence type="predicted"/>
<name>A0A644U6Q1_9ZZZZ</name>
<keyword evidence="1" id="KW-0812">Transmembrane</keyword>
<protein>
    <submittedName>
        <fullName evidence="2">Uncharacterized protein</fullName>
    </submittedName>
</protein>
<keyword evidence="1" id="KW-1133">Transmembrane helix</keyword>
<accession>A0A644U6Q1</accession>
<evidence type="ECO:0000313" key="2">
    <source>
        <dbReference type="EMBL" id="MPL74618.1"/>
    </source>
</evidence>
<dbReference type="AlphaFoldDB" id="A0A644U6Q1"/>
<comment type="caution">
    <text evidence="2">The sequence shown here is derived from an EMBL/GenBank/DDBJ whole genome shotgun (WGS) entry which is preliminary data.</text>
</comment>
<feature type="transmembrane region" description="Helical" evidence="1">
    <location>
        <begin position="204"/>
        <end position="225"/>
    </location>
</feature>
<evidence type="ECO:0000256" key="1">
    <source>
        <dbReference type="SAM" id="Phobius"/>
    </source>
</evidence>
<dbReference type="EMBL" id="VSSQ01000081">
    <property type="protein sequence ID" value="MPL74618.1"/>
    <property type="molecule type" value="Genomic_DNA"/>
</dbReference>
<sequence>MSLEDTFPDHFASINALLDEAERYCDEGNTSAALSSLETAVSQLCREGSGILSDMPETDVAALDGHLATALRRLAERADILPENLSSILLITGVPASLGDGFAEKSADSLSAEEIVEALKLIYTAPDEMSADPEHDISLLKTLIDLLNGQKTVSELMFSDNGAYDMLADAASPYLITGAVYLSGDEEEAEEKIQKMLEGPVKRLVRLLFSLLTSAFISGLLLLIVRRILAVRKMRPGFVENAAFAASVFSLTAANIPVLIDGLRSAAHELKELSALIITS</sequence>
<organism evidence="2">
    <name type="scientific">bioreactor metagenome</name>
    <dbReference type="NCBI Taxonomy" id="1076179"/>
    <lineage>
        <taxon>unclassified sequences</taxon>
        <taxon>metagenomes</taxon>
        <taxon>ecological metagenomes</taxon>
    </lineage>
</organism>
<keyword evidence="1" id="KW-0472">Membrane</keyword>